<organism evidence="9 10">
    <name type="scientific">Hymenobacter persicinus</name>
    <dbReference type="NCBI Taxonomy" id="2025506"/>
    <lineage>
        <taxon>Bacteria</taxon>
        <taxon>Pseudomonadati</taxon>
        <taxon>Bacteroidota</taxon>
        <taxon>Cytophagia</taxon>
        <taxon>Cytophagales</taxon>
        <taxon>Hymenobacteraceae</taxon>
        <taxon>Hymenobacter</taxon>
    </lineage>
</organism>
<dbReference type="Pfam" id="PF13567">
    <property type="entry name" value="DUF4131"/>
    <property type="match status" value="1"/>
</dbReference>
<evidence type="ECO:0000256" key="1">
    <source>
        <dbReference type="ARBA" id="ARBA00004651"/>
    </source>
</evidence>
<feature type="transmembrane region" description="Helical" evidence="6">
    <location>
        <begin position="310"/>
        <end position="332"/>
    </location>
</feature>
<evidence type="ECO:0000256" key="6">
    <source>
        <dbReference type="SAM" id="Phobius"/>
    </source>
</evidence>
<comment type="caution">
    <text evidence="9">The sequence shown here is derived from an EMBL/GenBank/DDBJ whole genome shotgun (WGS) entry which is preliminary data.</text>
</comment>
<evidence type="ECO:0000256" key="3">
    <source>
        <dbReference type="ARBA" id="ARBA00022692"/>
    </source>
</evidence>
<evidence type="ECO:0000256" key="4">
    <source>
        <dbReference type="ARBA" id="ARBA00022989"/>
    </source>
</evidence>
<dbReference type="GO" id="GO:0005886">
    <property type="term" value="C:plasma membrane"/>
    <property type="evidence" value="ECO:0007669"/>
    <property type="project" value="UniProtKB-SubCell"/>
</dbReference>
<feature type="transmembrane region" description="Helical" evidence="6">
    <location>
        <begin position="55"/>
        <end position="73"/>
    </location>
</feature>
<dbReference type="InterPro" id="IPR004477">
    <property type="entry name" value="ComEC_N"/>
</dbReference>
<dbReference type="NCBIfam" id="TIGR00360">
    <property type="entry name" value="ComEC_N-term"/>
    <property type="match status" value="1"/>
</dbReference>
<dbReference type="AlphaFoldDB" id="A0A4Q5LB81"/>
<evidence type="ECO:0000313" key="9">
    <source>
        <dbReference type="EMBL" id="RYU79419.1"/>
    </source>
</evidence>
<proteinExistence type="predicted"/>
<dbReference type="PANTHER" id="PTHR30619:SF1">
    <property type="entry name" value="RECOMBINATION PROTEIN 2"/>
    <property type="match status" value="1"/>
</dbReference>
<evidence type="ECO:0000256" key="5">
    <source>
        <dbReference type="ARBA" id="ARBA00023136"/>
    </source>
</evidence>
<feature type="transmembrane region" description="Helical" evidence="6">
    <location>
        <begin position="80"/>
        <end position="97"/>
    </location>
</feature>
<accession>A0A4Q5LB81</accession>
<keyword evidence="2" id="KW-1003">Cell membrane</keyword>
<keyword evidence="4 6" id="KW-1133">Transmembrane helix</keyword>
<feature type="transmembrane region" description="Helical" evidence="6">
    <location>
        <begin position="21"/>
        <end position="49"/>
    </location>
</feature>
<dbReference type="InterPro" id="IPR052159">
    <property type="entry name" value="Competence_DNA_uptake"/>
</dbReference>
<dbReference type="Proteomes" id="UP000294155">
    <property type="component" value="Unassembled WGS sequence"/>
</dbReference>
<comment type="subcellular location">
    <subcellularLocation>
        <location evidence="1">Cell membrane</location>
        <topology evidence="1">Multi-pass membrane protein</topology>
    </subcellularLocation>
</comment>
<feature type="transmembrane region" description="Helical" evidence="6">
    <location>
        <begin position="575"/>
        <end position="594"/>
    </location>
</feature>
<dbReference type="InterPro" id="IPR025405">
    <property type="entry name" value="DUF4131"/>
</dbReference>
<gene>
    <name evidence="9" type="ORF">EWM57_10750</name>
</gene>
<dbReference type="Pfam" id="PF03772">
    <property type="entry name" value="Competence"/>
    <property type="match status" value="1"/>
</dbReference>
<protein>
    <submittedName>
        <fullName evidence="9">ComEC family competence protein</fullName>
    </submittedName>
</protein>
<evidence type="ECO:0000259" key="8">
    <source>
        <dbReference type="Pfam" id="PF13567"/>
    </source>
</evidence>
<name>A0A4Q5LB81_9BACT</name>
<dbReference type="OrthoDB" id="9761531at2"/>
<evidence type="ECO:0000259" key="7">
    <source>
        <dbReference type="Pfam" id="PF03772"/>
    </source>
</evidence>
<feature type="transmembrane region" description="Helical" evidence="6">
    <location>
        <begin position="109"/>
        <end position="126"/>
    </location>
</feature>
<keyword evidence="3 6" id="KW-0812">Transmembrane</keyword>
<dbReference type="EMBL" id="SEWE01000019">
    <property type="protein sequence ID" value="RYU79419.1"/>
    <property type="molecule type" value="Genomic_DNA"/>
</dbReference>
<reference evidence="9 10" key="1">
    <citation type="submission" date="2019-02" db="EMBL/GenBank/DDBJ databases">
        <title>Bacterial novel species isolated from soil.</title>
        <authorList>
            <person name="Jung H.-Y."/>
        </authorList>
    </citation>
    <scope>NUCLEOTIDE SEQUENCE [LARGE SCALE GENOMIC DNA]</scope>
    <source>
        <strain evidence="9 10">1-3-3-3</strain>
    </source>
</reference>
<keyword evidence="10" id="KW-1185">Reference proteome</keyword>
<feature type="domain" description="ComEC/Rec2-related protein" evidence="7">
    <location>
        <begin position="286"/>
        <end position="599"/>
    </location>
</feature>
<dbReference type="PANTHER" id="PTHR30619">
    <property type="entry name" value="DNA INTERNALIZATION/COMPETENCE PROTEIN COMEC/REC2"/>
    <property type="match status" value="1"/>
</dbReference>
<feature type="transmembrane region" description="Helical" evidence="6">
    <location>
        <begin position="601"/>
        <end position="621"/>
    </location>
</feature>
<keyword evidence="5 6" id="KW-0472">Membrane</keyword>
<feature type="domain" description="DUF4131" evidence="8">
    <location>
        <begin position="78"/>
        <end position="241"/>
    </location>
</feature>
<evidence type="ECO:0000313" key="10">
    <source>
        <dbReference type="Proteomes" id="UP000294155"/>
    </source>
</evidence>
<feature type="transmembrane region" description="Helical" evidence="6">
    <location>
        <begin position="338"/>
        <end position="358"/>
    </location>
</feature>
<evidence type="ECO:0000256" key="2">
    <source>
        <dbReference type="ARBA" id="ARBA00022475"/>
    </source>
</evidence>
<feature type="transmembrane region" description="Helical" evidence="6">
    <location>
        <begin position="464"/>
        <end position="486"/>
    </location>
</feature>
<sequence length="793" mass="87041">MRLRWNCKSLSSTPGERLLGFRAAGLGYGGFLAAYPPVLIAILILSAMIHWAPVAFVRLFLALAAGILTYFYAGSSLPDLGWALAGSMALFVGVQLWARRQPAPGPTDAAGLLALAVLFLAGLTLTQQATESRQSGHLSQLPGPVEFYRAVVDDYTVARPATFATTVRVSAVRIGGQWRPALGGIRVSVPRDAGVAAPQYGDVWLVRGGPAPSKAPLNPGEFDYRRYLQYHQVYHQQFIHADQYRRIGFRPPNYLKAVSMRAARTLDGVFRHYVRARREYALASALVLGIKDDVDQDTKQVYANTGTTHIMAVSGLQVGLLFGAVTWLLGLLPGRRGWLFRLVAAGLGLAVIWAYAFLTGLSASVLRAAVMFTFVILARATGRQSTMYNTLAVAAFVLLCYDPYLLADVGFQLSFLAVLSIVYLQPRIARWLDFRESAYARIRPWQPAAVQRLWRALGWAGEKIWQATALSLAAQVATFPLGLFYFHQFPLSFLASNLVAVPISSGAVYVGLTLLVAKGLVALLSLAVPAAVGRVLDYLPQSIAFVFETLIRWFNDYIFWIGRQMPGALISGIHVTAPQVWLIGATILALLTFLAVRRRKLVWLGVACALMGLYGGSRVWAARALTTDEQLVIYSIPRRSVVGFWQGAAAHVVTVDSLPLSETERTYRLVPGIIQREARRVLYHVGWQQAPIPTAQPLPGVVLAVWRGQRLAFVSGRLDGARQPQPVELVILRRNARAYAAELAAVFGTKARVIFDSSCKSWYVTRQDSALQKAGFQTYDVTARGAFIVRPRP</sequence>